<protein>
    <submittedName>
        <fullName evidence="1">Uncharacterized protein</fullName>
    </submittedName>
</protein>
<sequence length="181" mass="20237">MAYKSDINKSVLNRNNFRLVIDKVPTVEYYVRTVNIPGVQFGETVQPAGVGLEAFFPGDKATFDTLEVGFLVDEDLQNFVEIYNWIDSIVPLSDPELYGTFTGTAKSNTNILQSVANDLNQYSDITLVINTNKNLPNRYIRFHDCFPIALGSIELESGADAEPALVNVSFRFSYYDIATKS</sequence>
<name>A0A381YRQ7_9ZZZZ</name>
<reference evidence="1" key="1">
    <citation type="submission" date="2018-05" db="EMBL/GenBank/DDBJ databases">
        <authorList>
            <person name="Lanie J.A."/>
            <person name="Ng W.-L."/>
            <person name="Kazmierczak K.M."/>
            <person name="Andrzejewski T.M."/>
            <person name="Davidsen T.M."/>
            <person name="Wayne K.J."/>
            <person name="Tettelin H."/>
            <person name="Glass J.I."/>
            <person name="Rusch D."/>
            <person name="Podicherti R."/>
            <person name="Tsui H.-C.T."/>
            <person name="Winkler M.E."/>
        </authorList>
    </citation>
    <scope>NUCLEOTIDE SEQUENCE</scope>
</reference>
<evidence type="ECO:0000313" key="1">
    <source>
        <dbReference type="EMBL" id="SVA79649.1"/>
    </source>
</evidence>
<organism evidence="1">
    <name type="scientific">marine metagenome</name>
    <dbReference type="NCBI Taxonomy" id="408172"/>
    <lineage>
        <taxon>unclassified sequences</taxon>
        <taxon>metagenomes</taxon>
        <taxon>ecological metagenomes</taxon>
    </lineage>
</organism>
<gene>
    <name evidence="1" type="ORF">METZ01_LOCUS132503</name>
</gene>
<dbReference type="EMBL" id="UINC01018885">
    <property type="protein sequence ID" value="SVA79649.1"/>
    <property type="molecule type" value="Genomic_DNA"/>
</dbReference>
<proteinExistence type="predicted"/>
<accession>A0A381YRQ7</accession>
<dbReference type="AlphaFoldDB" id="A0A381YRQ7"/>